<dbReference type="EMBL" id="AMZH03000382">
    <property type="protein sequence ID" value="RRT84050.1"/>
    <property type="molecule type" value="Genomic_DNA"/>
</dbReference>
<reference evidence="1 2" key="1">
    <citation type="journal article" date="2014" name="Agronomy (Basel)">
        <title>A Draft Genome Sequence for Ensete ventricosum, the Drought-Tolerant Tree Against Hunger.</title>
        <authorList>
            <person name="Harrison J."/>
            <person name="Moore K.A."/>
            <person name="Paszkiewicz K."/>
            <person name="Jones T."/>
            <person name="Grant M."/>
            <person name="Ambacheew D."/>
            <person name="Muzemil S."/>
            <person name="Studholme D.J."/>
        </authorList>
    </citation>
    <scope>NUCLEOTIDE SEQUENCE [LARGE SCALE GENOMIC DNA]</scope>
</reference>
<name>A0A427B6E2_ENSVE</name>
<evidence type="ECO:0000313" key="1">
    <source>
        <dbReference type="EMBL" id="RRT84050.1"/>
    </source>
</evidence>
<organism evidence="1 2">
    <name type="scientific">Ensete ventricosum</name>
    <name type="common">Abyssinian banana</name>
    <name type="synonym">Musa ensete</name>
    <dbReference type="NCBI Taxonomy" id="4639"/>
    <lineage>
        <taxon>Eukaryota</taxon>
        <taxon>Viridiplantae</taxon>
        <taxon>Streptophyta</taxon>
        <taxon>Embryophyta</taxon>
        <taxon>Tracheophyta</taxon>
        <taxon>Spermatophyta</taxon>
        <taxon>Magnoliopsida</taxon>
        <taxon>Liliopsida</taxon>
        <taxon>Zingiberales</taxon>
        <taxon>Musaceae</taxon>
        <taxon>Ensete</taxon>
    </lineage>
</organism>
<evidence type="ECO:0000313" key="2">
    <source>
        <dbReference type="Proteomes" id="UP000287651"/>
    </source>
</evidence>
<protein>
    <submittedName>
        <fullName evidence="1">Uncharacterized protein</fullName>
    </submittedName>
</protein>
<comment type="caution">
    <text evidence="1">The sequence shown here is derived from an EMBL/GenBank/DDBJ whole genome shotgun (WGS) entry which is preliminary data.</text>
</comment>
<dbReference type="Proteomes" id="UP000287651">
    <property type="component" value="Unassembled WGS sequence"/>
</dbReference>
<gene>
    <name evidence="1" type="ORF">B296_00006293</name>
</gene>
<dbReference type="AlphaFoldDB" id="A0A427B6E2"/>
<accession>A0A427B6E2</accession>
<sequence length="60" mass="6671">QLLSRGCGRQHVASFCTRPPRLRPAVRGRPTCGRRLMRLPSSLDRLAVDSIVDAADLYAH</sequence>
<proteinExistence type="predicted"/>
<feature type="non-terminal residue" evidence="1">
    <location>
        <position position="1"/>
    </location>
</feature>